<evidence type="ECO:0000256" key="4">
    <source>
        <dbReference type="PROSITE-ProRule" id="PRU00146"/>
    </source>
</evidence>
<dbReference type="Proteomes" id="UP001186944">
    <property type="component" value="Unassembled WGS sequence"/>
</dbReference>
<dbReference type="Gene3D" id="3.60.10.10">
    <property type="entry name" value="Endonuclease/exonuclease/phosphatase"/>
    <property type="match status" value="1"/>
</dbReference>
<dbReference type="Pfam" id="PF00628">
    <property type="entry name" value="PHD"/>
    <property type="match status" value="1"/>
</dbReference>
<keyword evidence="5" id="KW-0732">Signal</keyword>
<dbReference type="SUPFAM" id="SSF56672">
    <property type="entry name" value="DNA/RNA polymerases"/>
    <property type="match status" value="1"/>
</dbReference>
<dbReference type="GO" id="GO:0008270">
    <property type="term" value="F:zinc ion binding"/>
    <property type="evidence" value="ECO:0007669"/>
    <property type="project" value="UniProtKB-KW"/>
</dbReference>
<evidence type="ECO:0000313" key="9">
    <source>
        <dbReference type="Proteomes" id="UP001186944"/>
    </source>
</evidence>
<keyword evidence="2 4" id="KW-0863">Zinc-finger</keyword>
<dbReference type="InterPro" id="IPR019787">
    <property type="entry name" value="Znf_PHD-finger"/>
</dbReference>
<accession>A0AA89BVP3</accession>
<evidence type="ECO:0008006" key="10">
    <source>
        <dbReference type="Google" id="ProtNLM"/>
    </source>
</evidence>
<dbReference type="AlphaFoldDB" id="A0AA89BVP3"/>
<evidence type="ECO:0000256" key="1">
    <source>
        <dbReference type="ARBA" id="ARBA00022723"/>
    </source>
</evidence>
<evidence type="ECO:0000313" key="8">
    <source>
        <dbReference type="EMBL" id="KAK3097903.1"/>
    </source>
</evidence>
<dbReference type="InterPro" id="IPR011011">
    <property type="entry name" value="Znf_FYVE_PHD"/>
</dbReference>
<name>A0AA89BVP3_PINIB</name>
<feature type="signal peptide" evidence="5">
    <location>
        <begin position="1"/>
        <end position="18"/>
    </location>
</feature>
<dbReference type="EMBL" id="VSWD01000007">
    <property type="protein sequence ID" value="KAK3097903.1"/>
    <property type="molecule type" value="Genomic_DNA"/>
</dbReference>
<evidence type="ECO:0000256" key="2">
    <source>
        <dbReference type="ARBA" id="ARBA00022771"/>
    </source>
</evidence>
<dbReference type="InterPro" id="IPR043502">
    <property type="entry name" value="DNA/RNA_pol_sf"/>
</dbReference>
<dbReference type="PANTHER" id="PTHR33332">
    <property type="entry name" value="REVERSE TRANSCRIPTASE DOMAIN-CONTAINING PROTEIN"/>
    <property type="match status" value="1"/>
</dbReference>
<dbReference type="CDD" id="cd01650">
    <property type="entry name" value="RT_nLTR_like"/>
    <property type="match status" value="1"/>
</dbReference>
<dbReference type="InterPro" id="IPR036691">
    <property type="entry name" value="Endo/exonu/phosph_ase_sf"/>
</dbReference>
<evidence type="ECO:0000259" key="7">
    <source>
        <dbReference type="PROSITE" id="PS50878"/>
    </source>
</evidence>
<evidence type="ECO:0000256" key="5">
    <source>
        <dbReference type="SAM" id="SignalP"/>
    </source>
</evidence>
<protein>
    <recommendedName>
        <fullName evidence="10">Reverse transcriptase domain-containing protein</fullName>
    </recommendedName>
</protein>
<reference evidence="8" key="1">
    <citation type="submission" date="2019-08" db="EMBL/GenBank/DDBJ databases">
        <title>The improved chromosome-level genome for the pearl oyster Pinctada fucata martensii using PacBio sequencing and Hi-C.</title>
        <authorList>
            <person name="Zheng Z."/>
        </authorList>
    </citation>
    <scope>NUCLEOTIDE SEQUENCE</scope>
    <source>
        <strain evidence="8">ZZ-2019</strain>
        <tissue evidence="8">Adductor muscle</tissue>
    </source>
</reference>
<gene>
    <name evidence="8" type="ORF">FSP39_014294</name>
</gene>
<feature type="domain" description="Reverse transcriptase" evidence="7">
    <location>
        <begin position="186"/>
        <end position="448"/>
    </location>
</feature>
<evidence type="ECO:0000259" key="6">
    <source>
        <dbReference type="PROSITE" id="PS50016"/>
    </source>
</evidence>
<dbReference type="PROSITE" id="PS01359">
    <property type="entry name" value="ZF_PHD_1"/>
    <property type="match status" value="1"/>
</dbReference>
<evidence type="ECO:0000256" key="3">
    <source>
        <dbReference type="ARBA" id="ARBA00022833"/>
    </source>
</evidence>
<keyword evidence="3" id="KW-0862">Zinc</keyword>
<dbReference type="SMART" id="SM00249">
    <property type="entry name" value="PHD"/>
    <property type="match status" value="1"/>
</dbReference>
<dbReference type="CDD" id="cd15489">
    <property type="entry name" value="PHD_SF"/>
    <property type="match status" value="1"/>
</dbReference>
<dbReference type="Pfam" id="PF00078">
    <property type="entry name" value="RVT_1"/>
    <property type="match status" value="1"/>
</dbReference>
<organism evidence="8 9">
    <name type="scientific">Pinctada imbricata</name>
    <name type="common">Atlantic pearl-oyster</name>
    <name type="synonym">Pinctada martensii</name>
    <dbReference type="NCBI Taxonomy" id="66713"/>
    <lineage>
        <taxon>Eukaryota</taxon>
        <taxon>Metazoa</taxon>
        <taxon>Spiralia</taxon>
        <taxon>Lophotrochozoa</taxon>
        <taxon>Mollusca</taxon>
        <taxon>Bivalvia</taxon>
        <taxon>Autobranchia</taxon>
        <taxon>Pteriomorphia</taxon>
        <taxon>Pterioida</taxon>
        <taxon>Pterioidea</taxon>
        <taxon>Pteriidae</taxon>
        <taxon>Pinctada</taxon>
    </lineage>
</organism>
<dbReference type="InterPro" id="IPR000477">
    <property type="entry name" value="RT_dom"/>
</dbReference>
<sequence length="636" mass="73052">MIAISSVYFLLLSTFILGFLVRNDFNNVAHDHPKPVLIAEEWSKDALIDKAIVSVWHQRKLGRTCTYPNIRRGRNHTLLFISLVLILNAQDTEMNPGPPAPKYPCQICHKAVTWKQQGVACDDCQQWYHTKCMHMRTTIYESLANISWYCLRCGMPNFTSSFFDSLNNTYSSNSTFSSIDNSVFEHDTNIGPPLSCSSPTNQCHITKKEYSPFKIININFQSIKNKREELNNLISSEEPNIIIGTETWLNSSIHSAEIFLSNYEDIAKTLDDRGQTDIILLDFSKAFDKVPHARLLHKLSHYGLRNNIHQWITNFLSGREQQVVLEGCKSRRSPVQSGVPQGSVLGPLLFLLYINDLPDYVNNGSTVRLFADDCVLYRSITTARDAEKLQQDLEALQRWEKDWLMTFHPQKCQVIHITNKRSPLRAPYSIHGHVLEEVETAKYLGVIIDKSLRWSTHISAVAKKANNTRAFLQRNIYQCPRTTKALCYTTLVRPQMEYASLIWDPHTKTNINQLEMVQRRAARFVTGDYHRTSSVSTMLQQLQWPTLQERRITSRAVMMFRIVNNLVDVPITYLTPTAVTVRGHNQRFLVPYARTEVYQHSFFPGATRIWNSLPHTTVACSSLDTFKVQLQQCTSN</sequence>
<dbReference type="Gene3D" id="3.30.40.10">
    <property type="entry name" value="Zinc/RING finger domain, C3HC4 (zinc finger)"/>
    <property type="match status" value="1"/>
</dbReference>
<proteinExistence type="predicted"/>
<keyword evidence="1" id="KW-0479">Metal-binding</keyword>
<dbReference type="InterPro" id="IPR019786">
    <property type="entry name" value="Zinc_finger_PHD-type_CS"/>
</dbReference>
<keyword evidence="9" id="KW-1185">Reference proteome</keyword>
<dbReference type="InterPro" id="IPR013083">
    <property type="entry name" value="Znf_RING/FYVE/PHD"/>
</dbReference>
<dbReference type="SUPFAM" id="SSF57903">
    <property type="entry name" value="FYVE/PHD zinc finger"/>
    <property type="match status" value="1"/>
</dbReference>
<feature type="chain" id="PRO_5041676517" description="Reverse transcriptase domain-containing protein" evidence="5">
    <location>
        <begin position="19"/>
        <end position="636"/>
    </location>
</feature>
<dbReference type="PROSITE" id="PS50016">
    <property type="entry name" value="ZF_PHD_2"/>
    <property type="match status" value="1"/>
</dbReference>
<dbReference type="InterPro" id="IPR001965">
    <property type="entry name" value="Znf_PHD"/>
</dbReference>
<dbReference type="PROSITE" id="PS50878">
    <property type="entry name" value="RT_POL"/>
    <property type="match status" value="1"/>
</dbReference>
<comment type="caution">
    <text evidence="8">The sequence shown here is derived from an EMBL/GenBank/DDBJ whole genome shotgun (WGS) entry which is preliminary data.</text>
</comment>
<feature type="domain" description="PHD-type" evidence="6">
    <location>
        <begin position="102"/>
        <end position="156"/>
    </location>
</feature>